<dbReference type="Proteomes" id="UP000477722">
    <property type="component" value="Unassembled WGS sequence"/>
</dbReference>
<feature type="transmembrane region" description="Helical" evidence="2">
    <location>
        <begin position="7"/>
        <end position="31"/>
    </location>
</feature>
<sequence length="205" mass="21166">MSTAKRVGIIVGVLVVVVGGVVGGLLGAGAFSGGDDDARYRLTGPGKVAGEYTRKGEAKEGTSGRVFTEGKGSGKEIPGLKADGDVTARYASGSTRQLQLGGAYGEVDDPGASAEWLLKEMRGQFSSIGEPQGDPEEFTPSGFDGDVLKCQAYAIETVRMRVCVWGDSSTVGAVSLAETSEKAKATLAEAAELTAKVRSDARVKR</sequence>
<feature type="region of interest" description="Disordered" evidence="1">
    <location>
        <begin position="51"/>
        <end position="74"/>
    </location>
</feature>
<organism evidence="3 4">
    <name type="scientific">Streptomyces boncukensis</name>
    <dbReference type="NCBI Taxonomy" id="2711219"/>
    <lineage>
        <taxon>Bacteria</taxon>
        <taxon>Bacillati</taxon>
        <taxon>Actinomycetota</taxon>
        <taxon>Actinomycetes</taxon>
        <taxon>Kitasatosporales</taxon>
        <taxon>Streptomycetaceae</taxon>
        <taxon>Streptomyces</taxon>
    </lineage>
</organism>
<evidence type="ECO:0000313" key="4">
    <source>
        <dbReference type="Proteomes" id="UP000477722"/>
    </source>
</evidence>
<keyword evidence="2" id="KW-0472">Membrane</keyword>
<evidence type="ECO:0000256" key="2">
    <source>
        <dbReference type="SAM" id="Phobius"/>
    </source>
</evidence>
<comment type="caution">
    <text evidence="3">The sequence shown here is derived from an EMBL/GenBank/DDBJ whole genome shotgun (WGS) entry which is preliminary data.</text>
</comment>
<keyword evidence="2" id="KW-0812">Transmembrane</keyword>
<protein>
    <submittedName>
        <fullName evidence="3">Uncharacterized protein</fullName>
    </submittedName>
</protein>
<evidence type="ECO:0000256" key="1">
    <source>
        <dbReference type="SAM" id="MobiDB-lite"/>
    </source>
</evidence>
<dbReference type="EMBL" id="JAAKZZ010000074">
    <property type="protein sequence ID" value="NGO68723.1"/>
    <property type="molecule type" value="Genomic_DNA"/>
</dbReference>
<feature type="compositionally biased region" description="Basic and acidic residues" evidence="1">
    <location>
        <begin position="52"/>
        <end position="62"/>
    </location>
</feature>
<gene>
    <name evidence="3" type="ORF">G5C65_10220</name>
</gene>
<accession>A0A6G4WUP7</accession>
<dbReference type="RefSeq" id="WP_165298423.1">
    <property type="nucleotide sequence ID" value="NZ_JAAKZZ010000074.1"/>
</dbReference>
<proteinExistence type="predicted"/>
<name>A0A6G4WUP7_9ACTN</name>
<dbReference type="AlphaFoldDB" id="A0A6G4WUP7"/>
<keyword evidence="4" id="KW-1185">Reference proteome</keyword>
<reference evidence="3 4" key="1">
    <citation type="submission" date="2020-02" db="EMBL/GenBank/DDBJ databases">
        <title>Whole-genome analyses of novel actinobacteria.</title>
        <authorList>
            <person name="Sahin N."/>
            <person name="Tatar D."/>
        </authorList>
    </citation>
    <scope>NUCLEOTIDE SEQUENCE [LARGE SCALE GENOMIC DNA]</scope>
    <source>
        <strain evidence="3 4">SB3404</strain>
    </source>
</reference>
<keyword evidence="2" id="KW-1133">Transmembrane helix</keyword>
<evidence type="ECO:0000313" key="3">
    <source>
        <dbReference type="EMBL" id="NGO68723.1"/>
    </source>
</evidence>